<organism evidence="1 2">
    <name type="scientific">Shewanella psychrophila</name>
    <dbReference type="NCBI Taxonomy" id="225848"/>
    <lineage>
        <taxon>Bacteria</taxon>
        <taxon>Pseudomonadati</taxon>
        <taxon>Pseudomonadota</taxon>
        <taxon>Gammaproteobacteria</taxon>
        <taxon>Alteromonadales</taxon>
        <taxon>Shewanellaceae</taxon>
        <taxon>Shewanella</taxon>
    </lineage>
</organism>
<protein>
    <recommendedName>
        <fullName evidence="3">Lipoprotein</fullName>
    </recommendedName>
</protein>
<dbReference type="EMBL" id="CP014782">
    <property type="protein sequence ID" value="AQS36668.1"/>
    <property type="molecule type" value="Genomic_DNA"/>
</dbReference>
<evidence type="ECO:0008006" key="3">
    <source>
        <dbReference type="Google" id="ProtNLM"/>
    </source>
</evidence>
<dbReference type="KEGG" id="spsw:Sps_01502"/>
<proteinExistence type="predicted"/>
<dbReference type="OrthoDB" id="6313224at2"/>
<accession>A0A1S6HME8</accession>
<evidence type="ECO:0000313" key="1">
    <source>
        <dbReference type="EMBL" id="AQS36668.1"/>
    </source>
</evidence>
<evidence type="ECO:0000313" key="2">
    <source>
        <dbReference type="Proteomes" id="UP000189545"/>
    </source>
</evidence>
<dbReference type="RefSeq" id="WP_077751949.1">
    <property type="nucleotide sequence ID" value="NZ_CP014782.1"/>
</dbReference>
<keyword evidence="2" id="KW-1185">Reference proteome</keyword>
<name>A0A1S6HME8_9GAMM</name>
<dbReference type="AlphaFoldDB" id="A0A1S6HME8"/>
<sequence>MRKLKSMLIMVISLVSIILLIGCENRSQLEVEPEQISVAEAIQEAEVLGDYRIYGTSGRRITLPGIAASDNEQAQALCGVQYMTGTGDVISSPEQRLKREQLLDFMTSYNQAIFEVCKKLLIK</sequence>
<dbReference type="PROSITE" id="PS51257">
    <property type="entry name" value="PROKAR_LIPOPROTEIN"/>
    <property type="match status" value="1"/>
</dbReference>
<reference evidence="1 2" key="1">
    <citation type="submission" date="2016-03" db="EMBL/GenBank/DDBJ databases">
        <title>Complete genome sequence of Shewanella psychrophila WP2, a deep sea bacterium isolated from west Pacific sediment.</title>
        <authorList>
            <person name="Xu G."/>
            <person name="Jian H."/>
        </authorList>
    </citation>
    <scope>NUCLEOTIDE SEQUENCE [LARGE SCALE GENOMIC DNA]</scope>
    <source>
        <strain evidence="1 2">WP2</strain>
    </source>
</reference>
<dbReference type="Proteomes" id="UP000189545">
    <property type="component" value="Chromosome"/>
</dbReference>
<gene>
    <name evidence="1" type="ORF">Sps_01502</name>
</gene>
<dbReference type="STRING" id="225848.Sps_01502"/>